<feature type="compositionally biased region" description="Polar residues" evidence="6">
    <location>
        <begin position="264"/>
        <end position="303"/>
    </location>
</feature>
<keyword evidence="8" id="KW-1185">Reference proteome</keyword>
<dbReference type="RefSeq" id="XP_065661332.1">
    <property type="nucleotide sequence ID" value="XM_065805260.1"/>
</dbReference>
<feature type="domain" description="BHLH" evidence="7">
    <location>
        <begin position="467"/>
        <end position="520"/>
    </location>
</feature>
<dbReference type="PANTHER" id="PTHR11793">
    <property type="entry name" value="BASIC HELIX-LOOP-HELIX TRANSCRIPTION FACTOR"/>
    <property type="match status" value="1"/>
</dbReference>
<feature type="compositionally biased region" description="Polar residues" evidence="6">
    <location>
        <begin position="63"/>
        <end position="79"/>
    </location>
</feature>
<evidence type="ECO:0000256" key="4">
    <source>
        <dbReference type="ARBA" id="ARBA00023163"/>
    </source>
</evidence>
<dbReference type="Gene3D" id="4.10.280.10">
    <property type="entry name" value="Helix-loop-helix DNA-binding domain"/>
    <property type="match status" value="1"/>
</dbReference>
<dbReference type="InterPro" id="IPR036638">
    <property type="entry name" value="HLH_DNA-bd_sf"/>
</dbReference>
<feature type="region of interest" description="Disordered" evidence="6">
    <location>
        <begin position="248"/>
        <end position="352"/>
    </location>
</feature>
<feature type="compositionally biased region" description="Polar residues" evidence="6">
    <location>
        <begin position="313"/>
        <end position="322"/>
    </location>
</feature>
<evidence type="ECO:0000256" key="5">
    <source>
        <dbReference type="ARBA" id="ARBA00023242"/>
    </source>
</evidence>
<protein>
    <submittedName>
        <fullName evidence="9">Transcription factor 12 isoform X4</fullName>
    </submittedName>
</protein>
<feature type="compositionally biased region" description="Basic and acidic residues" evidence="6">
    <location>
        <begin position="459"/>
        <end position="473"/>
    </location>
</feature>
<feature type="compositionally biased region" description="Acidic residues" evidence="6">
    <location>
        <begin position="447"/>
        <end position="458"/>
    </location>
</feature>
<evidence type="ECO:0000259" key="7">
    <source>
        <dbReference type="PROSITE" id="PS50888"/>
    </source>
</evidence>
<dbReference type="InterPro" id="IPR011598">
    <property type="entry name" value="bHLH_dom"/>
</dbReference>
<feature type="compositionally biased region" description="Low complexity" evidence="6">
    <location>
        <begin position="252"/>
        <end position="263"/>
    </location>
</feature>
<dbReference type="GeneID" id="100202254"/>
<dbReference type="Pfam" id="PF00010">
    <property type="entry name" value="HLH"/>
    <property type="match status" value="1"/>
</dbReference>
<keyword evidence="2" id="KW-0805">Transcription regulation</keyword>
<feature type="compositionally biased region" description="Polar residues" evidence="6">
    <location>
        <begin position="341"/>
        <end position="352"/>
    </location>
</feature>
<feature type="region of interest" description="Disordered" evidence="6">
    <location>
        <begin position="175"/>
        <end position="198"/>
    </location>
</feature>
<feature type="compositionally biased region" description="Low complexity" evidence="6">
    <location>
        <begin position="323"/>
        <end position="332"/>
    </location>
</feature>
<comment type="subcellular location">
    <subcellularLocation>
        <location evidence="1">Nucleus</location>
    </subcellularLocation>
</comment>
<sequence>MSQRDGPMADWLNTWDRNSSSASSTHSENVRFPSNSSTRMALNNDKELSDLLDFSAMFTPPNHTNNRPTVDSTLQSSGPVTAVSRPDGDESWTTYEARPFDGGASGVIFVQDDGELMLNSRKGLSANSFSPAIKRDAFSMMLINEGQNISYTRAVSPTDNVESTEWRRYKQQQKSSAARSVYSPTSEDIIPGDPSLPYSSPKGGIYGNDYYLEHGSPDPWGHHMTSVRPHTMTGPYSTLPPEFYSTMELSDSRLPPSLPPMSSFRQHGSSSLNTSSSQFVATSSYNDTLPRGNESTHCTSQPGESLGKALASMYSNETNSTASFPSNPSSPVASPPPLISNRTNAPLSTNTNPASFDNIQQMNRMQETLDDAIWVLKNHAESSLTRPYIHTRYPPTLTDQLQNAPIDSPIDNSINSHISTPQNLLELGKKKNKGESKAKKRHKLDDSDIIEMSGDDDSEPKYLRESERRHANNARERVRVRDINEAFKELGRMCSLHLKNENPQTKLTVLHQAVTIINSLESQVRERNLNPKAACLKRRGDEEKLGDDVSDKRISLGGLIDKRNQRRPQQSINYQQSPLDGSGMMQDTGIFSH</sequence>
<feature type="compositionally biased region" description="Polar residues" evidence="6">
    <location>
        <begin position="175"/>
        <end position="186"/>
    </location>
</feature>
<dbReference type="PANTHER" id="PTHR11793:SF13">
    <property type="entry name" value="PROTEIN DAUGHTERLESS"/>
    <property type="match status" value="1"/>
</dbReference>
<dbReference type="SMART" id="SM00353">
    <property type="entry name" value="HLH"/>
    <property type="match status" value="1"/>
</dbReference>
<dbReference type="Proteomes" id="UP001652625">
    <property type="component" value="Chromosome 09"/>
</dbReference>
<feature type="region of interest" description="Disordered" evidence="6">
    <location>
        <begin position="428"/>
        <end position="473"/>
    </location>
</feature>
<evidence type="ECO:0000313" key="9">
    <source>
        <dbReference type="RefSeq" id="XP_065661332.1"/>
    </source>
</evidence>
<keyword evidence="5" id="KW-0539">Nucleus</keyword>
<name>A0ABM4CHW6_HYDVU</name>
<evidence type="ECO:0000256" key="3">
    <source>
        <dbReference type="ARBA" id="ARBA00023125"/>
    </source>
</evidence>
<dbReference type="PROSITE" id="PS50888">
    <property type="entry name" value="BHLH"/>
    <property type="match status" value="1"/>
</dbReference>
<gene>
    <name evidence="9" type="primary">LOC100202254</name>
</gene>
<keyword evidence="4" id="KW-0804">Transcription</keyword>
<evidence type="ECO:0000313" key="8">
    <source>
        <dbReference type="Proteomes" id="UP001652625"/>
    </source>
</evidence>
<feature type="region of interest" description="Disordered" evidence="6">
    <location>
        <begin position="556"/>
        <end position="593"/>
    </location>
</feature>
<feature type="compositionally biased region" description="Basic and acidic residues" evidence="6">
    <location>
        <begin position="428"/>
        <end position="437"/>
    </location>
</feature>
<evidence type="ECO:0000256" key="1">
    <source>
        <dbReference type="ARBA" id="ARBA00004123"/>
    </source>
</evidence>
<evidence type="ECO:0000256" key="2">
    <source>
        <dbReference type="ARBA" id="ARBA00023015"/>
    </source>
</evidence>
<feature type="region of interest" description="Disordered" evidence="6">
    <location>
        <begin position="63"/>
        <end position="90"/>
    </location>
</feature>
<accession>A0ABM4CHW6</accession>
<feature type="compositionally biased region" description="Polar residues" evidence="6">
    <location>
        <begin position="567"/>
        <end position="579"/>
    </location>
</feature>
<feature type="region of interest" description="Disordered" evidence="6">
    <location>
        <begin position="1"/>
        <end position="40"/>
    </location>
</feature>
<proteinExistence type="predicted"/>
<evidence type="ECO:0000256" key="6">
    <source>
        <dbReference type="SAM" id="MobiDB-lite"/>
    </source>
</evidence>
<dbReference type="SUPFAM" id="SSF47459">
    <property type="entry name" value="HLH, helix-loop-helix DNA-binding domain"/>
    <property type="match status" value="1"/>
</dbReference>
<organism evidence="8 9">
    <name type="scientific">Hydra vulgaris</name>
    <name type="common">Hydra</name>
    <name type="synonym">Hydra attenuata</name>
    <dbReference type="NCBI Taxonomy" id="6087"/>
    <lineage>
        <taxon>Eukaryota</taxon>
        <taxon>Metazoa</taxon>
        <taxon>Cnidaria</taxon>
        <taxon>Hydrozoa</taxon>
        <taxon>Hydroidolina</taxon>
        <taxon>Anthoathecata</taxon>
        <taxon>Aplanulata</taxon>
        <taxon>Hydridae</taxon>
        <taxon>Hydra</taxon>
    </lineage>
</organism>
<dbReference type="InterPro" id="IPR051098">
    <property type="entry name" value="NeuroDiff_E-box_TFs"/>
</dbReference>
<reference evidence="9" key="1">
    <citation type="submission" date="2025-08" db="UniProtKB">
        <authorList>
            <consortium name="RefSeq"/>
        </authorList>
    </citation>
    <scope>IDENTIFICATION</scope>
</reference>
<keyword evidence="3" id="KW-0238">DNA-binding</keyword>